<dbReference type="GO" id="GO:0046464">
    <property type="term" value="P:acylglycerol catabolic process"/>
    <property type="evidence" value="ECO:0007669"/>
    <property type="project" value="TreeGrafter"/>
</dbReference>
<dbReference type="GO" id="GO:0051792">
    <property type="term" value="P:medium-chain fatty acid biosynthetic process"/>
    <property type="evidence" value="ECO:0007669"/>
    <property type="project" value="TreeGrafter"/>
</dbReference>
<name>A0A9D4L7H2_DREPO</name>
<dbReference type="InterPro" id="IPR000073">
    <property type="entry name" value="AB_hydrolase_1"/>
</dbReference>
<dbReference type="PANTHER" id="PTHR10794">
    <property type="entry name" value="ABHYDROLASE DOMAIN-CONTAINING PROTEIN"/>
    <property type="match status" value="1"/>
</dbReference>
<dbReference type="GO" id="GO:0097524">
    <property type="term" value="C:sperm plasma membrane"/>
    <property type="evidence" value="ECO:0007669"/>
    <property type="project" value="TreeGrafter"/>
</dbReference>
<gene>
    <name evidence="4" type="ORF">DPMN_095969</name>
</gene>
<dbReference type="InterPro" id="IPR029058">
    <property type="entry name" value="AB_hydrolase_fold"/>
</dbReference>
<dbReference type="GO" id="GO:0051793">
    <property type="term" value="P:medium-chain fatty acid catabolic process"/>
    <property type="evidence" value="ECO:0007669"/>
    <property type="project" value="TreeGrafter"/>
</dbReference>
<dbReference type="PIRSF" id="PIRSF005211">
    <property type="entry name" value="Ab_hydro_YheT"/>
    <property type="match status" value="1"/>
</dbReference>
<dbReference type="SUPFAM" id="SSF53474">
    <property type="entry name" value="alpha/beta-Hydrolases"/>
    <property type="match status" value="1"/>
</dbReference>
<dbReference type="InterPro" id="IPR012020">
    <property type="entry name" value="ABHD4"/>
</dbReference>
<proteinExistence type="inferred from homology"/>
<comment type="caution">
    <text evidence="4">The sequence shown here is derived from an EMBL/GenBank/DDBJ whole genome shotgun (WGS) entry which is preliminary data.</text>
</comment>
<feature type="transmembrane region" description="Helical" evidence="2">
    <location>
        <begin position="20"/>
        <end position="38"/>
    </location>
</feature>
<sequence length="241" mass="27475">MSGSFPTTIHRAMELMGLEWMFLSFFIGTLLRILRLFSYTEKPSLYYKTKNDFIQSMLDSCPIFTSIFKPTLLWGKSGHLQTMVHALMGRVKPRWPDSFRYYFELEDGATMSYDLFLPPEDSKNNEFTLAICPGLANSSECIYLRAFSEYATSHGYRVAMLNHLGALKSEPLTSPRTFTYGGTEEYSHMVEHLKELFPGTKIIVVGFSMGGNIVTKYLGENLDHQRDILCGLSVCQGYEIN</sequence>
<evidence type="ECO:0000313" key="5">
    <source>
        <dbReference type="Proteomes" id="UP000828390"/>
    </source>
</evidence>
<evidence type="ECO:0000256" key="1">
    <source>
        <dbReference type="ARBA" id="ARBA00010884"/>
    </source>
</evidence>
<dbReference type="PANTHER" id="PTHR10794:SF45">
    <property type="entry name" value="MONOACYLGLYCEROL LIPASE ABHD2"/>
    <property type="match status" value="1"/>
</dbReference>
<dbReference type="Pfam" id="PF00561">
    <property type="entry name" value="Abhydrolase_1"/>
    <property type="match status" value="1"/>
</dbReference>
<keyword evidence="2" id="KW-0472">Membrane</keyword>
<keyword evidence="2" id="KW-0812">Transmembrane</keyword>
<dbReference type="Proteomes" id="UP000828390">
    <property type="component" value="Unassembled WGS sequence"/>
</dbReference>
<dbReference type="Gene3D" id="3.40.50.1820">
    <property type="entry name" value="alpha/beta hydrolase"/>
    <property type="match status" value="1"/>
</dbReference>
<dbReference type="AlphaFoldDB" id="A0A9D4L7H2"/>
<dbReference type="GO" id="GO:0036126">
    <property type="term" value="C:sperm flagellum"/>
    <property type="evidence" value="ECO:0007669"/>
    <property type="project" value="TreeGrafter"/>
</dbReference>
<dbReference type="GO" id="GO:0047372">
    <property type="term" value="F:monoacylglycerol lipase activity"/>
    <property type="evidence" value="ECO:0007669"/>
    <property type="project" value="TreeGrafter"/>
</dbReference>
<keyword evidence="5" id="KW-1185">Reference proteome</keyword>
<dbReference type="EMBL" id="JAIWYP010000003">
    <property type="protein sequence ID" value="KAH3853445.1"/>
    <property type="molecule type" value="Genomic_DNA"/>
</dbReference>
<evidence type="ECO:0000259" key="3">
    <source>
        <dbReference type="Pfam" id="PF00561"/>
    </source>
</evidence>
<feature type="domain" description="AB hydrolase-1" evidence="3">
    <location>
        <begin position="131"/>
        <end position="221"/>
    </location>
</feature>
<reference evidence="4" key="2">
    <citation type="submission" date="2020-11" db="EMBL/GenBank/DDBJ databases">
        <authorList>
            <person name="McCartney M.A."/>
            <person name="Auch B."/>
            <person name="Kono T."/>
            <person name="Mallez S."/>
            <person name="Becker A."/>
            <person name="Gohl D.M."/>
            <person name="Silverstein K.A.T."/>
            <person name="Koren S."/>
            <person name="Bechman K.B."/>
            <person name="Herman A."/>
            <person name="Abrahante J.E."/>
            <person name="Garbe J."/>
        </authorList>
    </citation>
    <scope>NUCLEOTIDE SEQUENCE</scope>
    <source>
        <strain evidence="4">Duluth1</strain>
        <tissue evidence="4">Whole animal</tissue>
    </source>
</reference>
<evidence type="ECO:0000256" key="2">
    <source>
        <dbReference type="SAM" id="Phobius"/>
    </source>
</evidence>
<feature type="non-terminal residue" evidence="4">
    <location>
        <position position="1"/>
    </location>
</feature>
<dbReference type="GO" id="GO:0048240">
    <property type="term" value="P:sperm capacitation"/>
    <property type="evidence" value="ECO:0007669"/>
    <property type="project" value="TreeGrafter"/>
</dbReference>
<keyword evidence="2" id="KW-1133">Transmembrane helix</keyword>
<protein>
    <recommendedName>
        <fullName evidence="3">AB hydrolase-1 domain-containing protein</fullName>
    </recommendedName>
</protein>
<accession>A0A9D4L7H2</accession>
<organism evidence="4 5">
    <name type="scientific">Dreissena polymorpha</name>
    <name type="common">Zebra mussel</name>
    <name type="synonym">Mytilus polymorpha</name>
    <dbReference type="NCBI Taxonomy" id="45954"/>
    <lineage>
        <taxon>Eukaryota</taxon>
        <taxon>Metazoa</taxon>
        <taxon>Spiralia</taxon>
        <taxon>Lophotrochozoa</taxon>
        <taxon>Mollusca</taxon>
        <taxon>Bivalvia</taxon>
        <taxon>Autobranchia</taxon>
        <taxon>Heteroconchia</taxon>
        <taxon>Euheterodonta</taxon>
        <taxon>Imparidentia</taxon>
        <taxon>Neoheterodontei</taxon>
        <taxon>Myida</taxon>
        <taxon>Dreissenoidea</taxon>
        <taxon>Dreissenidae</taxon>
        <taxon>Dreissena</taxon>
    </lineage>
</organism>
<dbReference type="InterPro" id="IPR050960">
    <property type="entry name" value="AB_hydrolase_4_sf"/>
</dbReference>
<dbReference type="GO" id="GO:0008126">
    <property type="term" value="F:acetylesterase activity"/>
    <property type="evidence" value="ECO:0007669"/>
    <property type="project" value="TreeGrafter"/>
</dbReference>
<dbReference type="GO" id="GO:0043401">
    <property type="term" value="P:steroid hormone receptor signaling pathway"/>
    <property type="evidence" value="ECO:0007669"/>
    <property type="project" value="TreeGrafter"/>
</dbReference>
<comment type="similarity">
    <text evidence="1">Belongs to the AB hydrolase superfamily. AB hydrolase 4 family.</text>
</comment>
<reference evidence="4" key="1">
    <citation type="journal article" date="2019" name="bioRxiv">
        <title>The Genome of the Zebra Mussel, Dreissena polymorpha: A Resource for Invasive Species Research.</title>
        <authorList>
            <person name="McCartney M.A."/>
            <person name="Auch B."/>
            <person name="Kono T."/>
            <person name="Mallez S."/>
            <person name="Zhang Y."/>
            <person name="Obille A."/>
            <person name="Becker A."/>
            <person name="Abrahante J.E."/>
            <person name="Garbe J."/>
            <person name="Badalamenti J.P."/>
            <person name="Herman A."/>
            <person name="Mangelson H."/>
            <person name="Liachko I."/>
            <person name="Sullivan S."/>
            <person name="Sone E.D."/>
            <person name="Koren S."/>
            <person name="Silverstein K.A.T."/>
            <person name="Beckman K.B."/>
            <person name="Gohl D.M."/>
        </authorList>
    </citation>
    <scope>NUCLEOTIDE SEQUENCE</scope>
    <source>
        <strain evidence="4">Duluth1</strain>
        <tissue evidence="4">Whole animal</tissue>
    </source>
</reference>
<evidence type="ECO:0000313" key="4">
    <source>
        <dbReference type="EMBL" id="KAH3853445.1"/>
    </source>
</evidence>